<gene>
    <name evidence="1" type="ORF">L1987_85429</name>
</gene>
<keyword evidence="2" id="KW-1185">Reference proteome</keyword>
<name>A0ACB8XWI0_9ASTR</name>
<evidence type="ECO:0000313" key="1">
    <source>
        <dbReference type="EMBL" id="KAI3675833.1"/>
    </source>
</evidence>
<reference evidence="1 2" key="2">
    <citation type="journal article" date="2022" name="Mol. Ecol. Resour.">
        <title>The genomes of chicory, endive, great burdock and yacon provide insights into Asteraceae paleo-polyploidization history and plant inulin production.</title>
        <authorList>
            <person name="Fan W."/>
            <person name="Wang S."/>
            <person name="Wang H."/>
            <person name="Wang A."/>
            <person name="Jiang F."/>
            <person name="Liu H."/>
            <person name="Zhao H."/>
            <person name="Xu D."/>
            <person name="Zhang Y."/>
        </authorList>
    </citation>
    <scope>NUCLEOTIDE SEQUENCE [LARGE SCALE GENOMIC DNA]</scope>
    <source>
        <strain evidence="2">cv. Yunnan</strain>
        <tissue evidence="1">Leaves</tissue>
    </source>
</reference>
<organism evidence="1 2">
    <name type="scientific">Smallanthus sonchifolius</name>
    <dbReference type="NCBI Taxonomy" id="185202"/>
    <lineage>
        <taxon>Eukaryota</taxon>
        <taxon>Viridiplantae</taxon>
        <taxon>Streptophyta</taxon>
        <taxon>Embryophyta</taxon>
        <taxon>Tracheophyta</taxon>
        <taxon>Spermatophyta</taxon>
        <taxon>Magnoliopsida</taxon>
        <taxon>eudicotyledons</taxon>
        <taxon>Gunneridae</taxon>
        <taxon>Pentapetalae</taxon>
        <taxon>asterids</taxon>
        <taxon>campanulids</taxon>
        <taxon>Asterales</taxon>
        <taxon>Asteraceae</taxon>
        <taxon>Asteroideae</taxon>
        <taxon>Heliantheae alliance</taxon>
        <taxon>Millerieae</taxon>
        <taxon>Smallanthus</taxon>
    </lineage>
</organism>
<proteinExistence type="predicted"/>
<protein>
    <submittedName>
        <fullName evidence="1">Uncharacterized protein</fullName>
    </submittedName>
</protein>
<comment type="caution">
    <text evidence="1">The sequence shown here is derived from an EMBL/GenBank/DDBJ whole genome shotgun (WGS) entry which is preliminary data.</text>
</comment>
<reference evidence="2" key="1">
    <citation type="journal article" date="2022" name="Mol. Ecol. Resour.">
        <title>The genomes of chicory, endive, great burdock and yacon provide insights into Asteraceae palaeo-polyploidization history and plant inulin production.</title>
        <authorList>
            <person name="Fan W."/>
            <person name="Wang S."/>
            <person name="Wang H."/>
            <person name="Wang A."/>
            <person name="Jiang F."/>
            <person name="Liu H."/>
            <person name="Zhao H."/>
            <person name="Xu D."/>
            <person name="Zhang Y."/>
        </authorList>
    </citation>
    <scope>NUCLEOTIDE SEQUENCE [LARGE SCALE GENOMIC DNA]</scope>
    <source>
        <strain evidence="2">cv. Yunnan</strain>
    </source>
</reference>
<dbReference type="EMBL" id="CM042046">
    <property type="protein sequence ID" value="KAI3675833.1"/>
    <property type="molecule type" value="Genomic_DNA"/>
</dbReference>
<accession>A0ACB8XWI0</accession>
<evidence type="ECO:0000313" key="2">
    <source>
        <dbReference type="Proteomes" id="UP001056120"/>
    </source>
</evidence>
<sequence length="75" mass="8076">MGPDLYVMVLDLVGGFQAATTDCVKTLLAGMMINMSHCVKRVPSVSPTSHFICYLSAPIPSTTLLANDFVLFIPN</sequence>
<dbReference type="Proteomes" id="UP001056120">
    <property type="component" value="Linkage Group LG29"/>
</dbReference>